<reference evidence="3 4" key="1">
    <citation type="submission" date="2018-11" db="EMBL/GenBank/DDBJ databases">
        <title>Genomic Encyclopedia of Type Strains, Phase IV (KMG-IV): sequencing the most valuable type-strain genomes for metagenomic binning, comparative biology and taxonomic classification.</title>
        <authorList>
            <person name="Goeker M."/>
        </authorList>
    </citation>
    <scope>NUCLEOTIDE SEQUENCE [LARGE SCALE GENOMIC DNA]</scope>
    <source>
        <strain evidence="3 4">DSM 16974</strain>
    </source>
</reference>
<dbReference type="EMBL" id="RJUK01000001">
    <property type="protein sequence ID" value="ROQ20668.1"/>
    <property type="molecule type" value="Genomic_DNA"/>
</dbReference>
<comment type="caution">
    <text evidence="3">The sequence shown here is derived from an EMBL/GenBank/DDBJ whole genome shotgun (WGS) entry which is preliminary data.</text>
</comment>
<evidence type="ECO:0000313" key="4">
    <source>
        <dbReference type="Proteomes" id="UP000273643"/>
    </source>
</evidence>
<protein>
    <submittedName>
        <fullName evidence="3">Putative membrane protein</fullName>
    </submittedName>
</protein>
<dbReference type="InterPro" id="IPR007462">
    <property type="entry name" value="COV1-like"/>
</dbReference>
<name>A0A3N1NZC3_9GAMM</name>
<feature type="transmembrane region" description="Helical" evidence="2">
    <location>
        <begin position="12"/>
        <end position="32"/>
    </location>
</feature>
<keyword evidence="2" id="KW-1133">Transmembrane helix</keyword>
<evidence type="ECO:0000256" key="2">
    <source>
        <dbReference type="SAM" id="Phobius"/>
    </source>
</evidence>
<organism evidence="3 4">
    <name type="scientific">Marinimicrobium koreense</name>
    <dbReference type="NCBI Taxonomy" id="306545"/>
    <lineage>
        <taxon>Bacteria</taxon>
        <taxon>Pseudomonadati</taxon>
        <taxon>Pseudomonadota</taxon>
        <taxon>Gammaproteobacteria</taxon>
        <taxon>Cellvibrionales</taxon>
        <taxon>Cellvibrionaceae</taxon>
        <taxon>Marinimicrobium</taxon>
    </lineage>
</organism>
<accession>A0A3N1NZC3</accession>
<keyword evidence="2" id="KW-0812">Transmembrane</keyword>
<sequence length="225" mass="24298">MVINGKAFMKRWQSFVGLTLLGGLMVALPIAIFIFILQWLLGLVTAVIAPISAWLASWAPLAEQVADLLGIVLVLGAFFLIGLAVKTSIGRWIHNRVDQWLTRFAPGYSTIREVVMQFLGGENNTSLLRGQVCRAYIMGRQNPVSVTAIVTARHSNGDCTVYVPTAPIPSSGFVYHLTEDCVELLPHISVEAAMRTVISCGSGSQIISDPPEPAPEQPAASTDQP</sequence>
<proteinExistence type="predicted"/>
<dbReference type="Pfam" id="PF04367">
    <property type="entry name" value="DUF502"/>
    <property type="match status" value="1"/>
</dbReference>
<keyword evidence="4" id="KW-1185">Reference proteome</keyword>
<feature type="transmembrane region" description="Helical" evidence="2">
    <location>
        <begin position="39"/>
        <end position="59"/>
    </location>
</feature>
<dbReference type="AlphaFoldDB" id="A0A3N1NZC3"/>
<dbReference type="PANTHER" id="PTHR31876">
    <property type="entry name" value="COV-LIKE PROTEIN 1"/>
    <property type="match status" value="1"/>
</dbReference>
<dbReference type="PANTHER" id="PTHR31876:SF26">
    <property type="entry name" value="PROTEIN LIKE COV 2"/>
    <property type="match status" value="1"/>
</dbReference>
<evidence type="ECO:0000256" key="1">
    <source>
        <dbReference type="SAM" id="MobiDB-lite"/>
    </source>
</evidence>
<gene>
    <name evidence="3" type="ORF">EDC38_1281</name>
</gene>
<dbReference type="Proteomes" id="UP000273643">
    <property type="component" value="Unassembled WGS sequence"/>
</dbReference>
<evidence type="ECO:0000313" key="3">
    <source>
        <dbReference type="EMBL" id="ROQ20668.1"/>
    </source>
</evidence>
<keyword evidence="2" id="KW-0472">Membrane</keyword>
<feature type="region of interest" description="Disordered" evidence="1">
    <location>
        <begin position="204"/>
        <end position="225"/>
    </location>
</feature>
<feature type="transmembrane region" description="Helical" evidence="2">
    <location>
        <begin position="65"/>
        <end position="85"/>
    </location>
</feature>